<proteinExistence type="predicted"/>
<accession>A0ABS1GI52</accession>
<evidence type="ECO:0000313" key="2">
    <source>
        <dbReference type="Proteomes" id="UP000772812"/>
    </source>
</evidence>
<dbReference type="RefSeq" id="WP_200673795.1">
    <property type="nucleotide sequence ID" value="NZ_JAACYA010000001.1"/>
</dbReference>
<organism evidence="1 2">
    <name type="scientific">Persephonella atlantica</name>
    <dbReference type="NCBI Taxonomy" id="2699429"/>
    <lineage>
        <taxon>Bacteria</taxon>
        <taxon>Pseudomonadati</taxon>
        <taxon>Aquificota</taxon>
        <taxon>Aquificia</taxon>
        <taxon>Aquificales</taxon>
        <taxon>Hydrogenothermaceae</taxon>
        <taxon>Persephonella</taxon>
    </lineage>
</organism>
<keyword evidence="2" id="KW-1185">Reference proteome</keyword>
<gene>
    <name evidence="1" type="ORF">GWK41_05050</name>
</gene>
<comment type="caution">
    <text evidence="1">The sequence shown here is derived from an EMBL/GenBank/DDBJ whole genome shotgun (WGS) entry which is preliminary data.</text>
</comment>
<evidence type="ECO:0000313" key="1">
    <source>
        <dbReference type="EMBL" id="MBK3332427.1"/>
    </source>
</evidence>
<dbReference type="Proteomes" id="UP000772812">
    <property type="component" value="Unassembled WGS sequence"/>
</dbReference>
<protein>
    <submittedName>
        <fullName evidence="1">Uncharacterized protein</fullName>
    </submittedName>
</protein>
<sequence length="97" mass="11367">MKIMSVFFLILFFLLYHISSAITLKNAKITEKLSKDKENTKVYNVLVKEIKKDRIVSINGKIYKLQNSTKIIKNYKKKPIIAEFHLRGDKIILVILK</sequence>
<reference evidence="1 2" key="1">
    <citation type="journal article" date="2021" name="Syst. Appl. Microbiol.">
        <title>Persephonella atlantica sp. nov.: How to adapt to physico-chemical gradients in high temperature hydrothermal habitats.</title>
        <authorList>
            <person name="Francois D.X."/>
            <person name="Godfroy A."/>
            <person name="Mathien C."/>
            <person name="Aube J."/>
            <person name="Cathalot C."/>
            <person name="Lesongeur F."/>
            <person name="L'Haridon S."/>
            <person name="Philippon X."/>
            <person name="Roussel E.G."/>
        </authorList>
    </citation>
    <scope>NUCLEOTIDE SEQUENCE [LARGE SCALE GENOMIC DNA]</scope>
    <source>
        <strain evidence="1 2">MO1340</strain>
    </source>
</reference>
<dbReference type="EMBL" id="JAACYA010000001">
    <property type="protein sequence ID" value="MBK3332427.1"/>
    <property type="molecule type" value="Genomic_DNA"/>
</dbReference>
<name>A0ABS1GI52_9AQUI</name>